<reference evidence="1" key="1">
    <citation type="submission" date="2013-11" db="EMBL/GenBank/DDBJ databases">
        <title>Comparative genomics of Ignicoccus.</title>
        <authorList>
            <person name="Podar M."/>
        </authorList>
    </citation>
    <scope>NUCLEOTIDE SEQUENCE</scope>
    <source>
        <strain evidence="1">DSM 13166</strain>
    </source>
</reference>
<dbReference type="EMBL" id="CP006868">
    <property type="protein sequence ID" value="UXD22480.1"/>
    <property type="molecule type" value="Genomic_DNA"/>
</dbReference>
<dbReference type="Proteomes" id="UP001063698">
    <property type="component" value="Chromosome"/>
</dbReference>
<dbReference type="KEGG" id="ipc:IPA_05330"/>
<keyword evidence="2" id="KW-1185">Reference proteome</keyword>
<sequence length="119" mass="14167">MKFDDYLKASEEQLELIEELQEIIKALEDSPADELTANRVIEILKRLGELREELKDIEKGEGEDFELLKRFYNMVGIHDERELLEELLKMILKGRIDVPQEIVLEQLKHNKEFEKTLRE</sequence>
<accession>A0A977KBB3</accession>
<name>A0A977KBB3_9CREN</name>
<protein>
    <submittedName>
        <fullName evidence="1">Uncharacterized protein</fullName>
    </submittedName>
</protein>
<proteinExistence type="predicted"/>
<organism evidence="1 2">
    <name type="scientific">Ignicoccus pacificus DSM 13166</name>
    <dbReference type="NCBI Taxonomy" id="940294"/>
    <lineage>
        <taxon>Archaea</taxon>
        <taxon>Thermoproteota</taxon>
        <taxon>Thermoprotei</taxon>
        <taxon>Desulfurococcales</taxon>
        <taxon>Desulfurococcaceae</taxon>
        <taxon>Ignicoccus</taxon>
    </lineage>
</organism>
<evidence type="ECO:0000313" key="1">
    <source>
        <dbReference type="EMBL" id="UXD22480.1"/>
    </source>
</evidence>
<evidence type="ECO:0000313" key="2">
    <source>
        <dbReference type="Proteomes" id="UP001063698"/>
    </source>
</evidence>
<gene>
    <name evidence="1" type="ORF">IPA_05330</name>
</gene>
<dbReference type="AlphaFoldDB" id="A0A977KBB3"/>